<dbReference type="GO" id="GO:0043041">
    <property type="term" value="P:amino acid activation for nonribosomal peptide biosynthetic process"/>
    <property type="evidence" value="ECO:0007669"/>
    <property type="project" value="TreeGrafter"/>
</dbReference>
<dbReference type="NCBIfam" id="TIGR01733">
    <property type="entry name" value="AA-adenyl-dom"/>
    <property type="match status" value="5"/>
</dbReference>
<name>A0A0P9XVH2_9PSED</name>
<dbReference type="InterPro" id="IPR001242">
    <property type="entry name" value="Condensation_dom"/>
</dbReference>
<dbReference type="InterPro" id="IPR020845">
    <property type="entry name" value="AMP-binding_CS"/>
</dbReference>
<proteinExistence type="inferred from homology"/>
<dbReference type="SUPFAM" id="SSF53474">
    <property type="entry name" value="alpha/beta-Hydrolases"/>
    <property type="match status" value="2"/>
</dbReference>
<dbReference type="CDD" id="cd19531">
    <property type="entry name" value="LCL_NRPS-like"/>
    <property type="match status" value="2"/>
</dbReference>
<feature type="domain" description="Carrier" evidence="5">
    <location>
        <begin position="4199"/>
        <end position="4273"/>
    </location>
</feature>
<dbReference type="InterPro" id="IPR025110">
    <property type="entry name" value="AMP-bd_C"/>
</dbReference>
<dbReference type="FunFam" id="2.30.38.10:FF:000001">
    <property type="entry name" value="Non-ribosomal peptide synthetase PvdI"/>
    <property type="match status" value="4"/>
</dbReference>
<dbReference type="Pfam" id="PF13193">
    <property type="entry name" value="AMP-binding_C"/>
    <property type="match status" value="5"/>
</dbReference>
<dbReference type="Pfam" id="PF00668">
    <property type="entry name" value="Condensation"/>
    <property type="match status" value="5"/>
</dbReference>
<dbReference type="GO" id="GO:0044550">
    <property type="term" value="P:secondary metabolite biosynthetic process"/>
    <property type="evidence" value="ECO:0007669"/>
    <property type="project" value="UniProtKB-ARBA"/>
</dbReference>
<dbReference type="RefSeq" id="WP_057408314.1">
    <property type="nucleotide sequence ID" value="NZ_LJRC01000046.1"/>
</dbReference>
<dbReference type="FunFam" id="3.30.300.30:FF:000010">
    <property type="entry name" value="Enterobactin synthetase component F"/>
    <property type="match status" value="4"/>
</dbReference>
<dbReference type="FunFam" id="1.10.1200.10:FF:000005">
    <property type="entry name" value="Nonribosomal peptide synthetase 1"/>
    <property type="match status" value="5"/>
</dbReference>
<dbReference type="PROSITE" id="PS00012">
    <property type="entry name" value="PHOSPHOPANTETHEINE"/>
    <property type="match status" value="5"/>
</dbReference>
<dbReference type="InterPro" id="IPR044894">
    <property type="entry name" value="TubC_N_sf"/>
</dbReference>
<dbReference type="FunFam" id="3.40.50.12780:FF:000012">
    <property type="entry name" value="Non-ribosomal peptide synthetase"/>
    <property type="match status" value="2"/>
</dbReference>
<dbReference type="CDD" id="cd17651">
    <property type="entry name" value="A_NRPS_VisG_like"/>
    <property type="match status" value="3"/>
</dbReference>
<dbReference type="Gene3D" id="2.30.38.10">
    <property type="entry name" value="Luciferase, Domain 3"/>
    <property type="match status" value="5"/>
</dbReference>
<comment type="caution">
    <text evidence="6">The sequence shown here is derived from an EMBL/GenBank/DDBJ whole genome shotgun (WGS) entry which is preliminary data.</text>
</comment>
<dbReference type="FunFam" id="3.40.50.980:FF:000002">
    <property type="entry name" value="Enterobactin synthetase component F"/>
    <property type="match status" value="1"/>
</dbReference>
<evidence type="ECO:0000256" key="4">
    <source>
        <dbReference type="ARBA" id="ARBA00022553"/>
    </source>
</evidence>
<dbReference type="Gene3D" id="1.10.10.1830">
    <property type="entry name" value="Non-ribosomal peptide synthase, adenylation domain"/>
    <property type="match status" value="1"/>
</dbReference>
<dbReference type="FunFam" id="3.30.559.10:FF:000012">
    <property type="entry name" value="Non-ribosomal peptide synthetase"/>
    <property type="match status" value="2"/>
</dbReference>
<organism evidence="6 7">
    <name type="scientific">Pseudomonas syringae pv. primulae</name>
    <dbReference type="NCBI Taxonomy" id="251707"/>
    <lineage>
        <taxon>Bacteria</taxon>
        <taxon>Pseudomonadati</taxon>
        <taxon>Pseudomonadota</taxon>
        <taxon>Gammaproteobacteria</taxon>
        <taxon>Pseudomonadales</taxon>
        <taxon>Pseudomonadaceae</taxon>
        <taxon>Pseudomonas</taxon>
    </lineage>
</organism>
<gene>
    <name evidence="6" type="ORF">ALO52_04813</name>
</gene>
<dbReference type="CDD" id="cd05930">
    <property type="entry name" value="A_NRPS"/>
    <property type="match status" value="1"/>
</dbReference>
<keyword evidence="3" id="KW-0596">Phosphopantetheine</keyword>
<dbReference type="EMBL" id="LJRC01000046">
    <property type="protein sequence ID" value="KPY40042.1"/>
    <property type="molecule type" value="Genomic_DNA"/>
</dbReference>
<comment type="similarity">
    <text evidence="2">Belongs to the ATP-dependent AMP-binding enzyme family.</text>
</comment>
<dbReference type="Gene3D" id="3.30.559.10">
    <property type="entry name" value="Chloramphenicol acetyltransferase-like domain"/>
    <property type="match status" value="5"/>
</dbReference>
<dbReference type="PROSITE" id="PS50075">
    <property type="entry name" value="CARRIER"/>
    <property type="match status" value="5"/>
</dbReference>
<dbReference type="InterPro" id="IPR020806">
    <property type="entry name" value="PKS_PP-bd"/>
</dbReference>
<evidence type="ECO:0000259" key="5">
    <source>
        <dbReference type="PROSITE" id="PS50075"/>
    </source>
</evidence>
<dbReference type="Gene3D" id="3.40.50.980">
    <property type="match status" value="10"/>
</dbReference>
<dbReference type="InterPro" id="IPR009081">
    <property type="entry name" value="PP-bd_ACP"/>
</dbReference>
<dbReference type="InterPro" id="IPR010071">
    <property type="entry name" value="AA_adenyl_dom"/>
</dbReference>
<dbReference type="CDD" id="cd12117">
    <property type="entry name" value="A_NRPS_Srf_like"/>
    <property type="match status" value="1"/>
</dbReference>
<feature type="domain" description="Carrier" evidence="5">
    <location>
        <begin position="2090"/>
        <end position="2164"/>
    </location>
</feature>
<dbReference type="InterPro" id="IPR020802">
    <property type="entry name" value="TesA-like"/>
</dbReference>
<dbReference type="GO" id="GO:0005737">
    <property type="term" value="C:cytoplasm"/>
    <property type="evidence" value="ECO:0007669"/>
    <property type="project" value="TreeGrafter"/>
</dbReference>
<feature type="domain" description="Carrier" evidence="5">
    <location>
        <begin position="3155"/>
        <end position="3230"/>
    </location>
</feature>
<protein>
    <submittedName>
        <fullName evidence="6">Amino acid adenylation</fullName>
    </submittedName>
</protein>
<reference evidence="6 7" key="1">
    <citation type="submission" date="2015-09" db="EMBL/GenBank/DDBJ databases">
        <title>Genome announcement of multiple Pseudomonas syringae strains.</title>
        <authorList>
            <person name="Thakur S."/>
            <person name="Wang P.W."/>
            <person name="Gong Y."/>
            <person name="Weir B.S."/>
            <person name="Guttman D.S."/>
        </authorList>
    </citation>
    <scope>NUCLEOTIDE SEQUENCE [LARGE SCALE GENOMIC DNA]</scope>
    <source>
        <strain evidence="6 7">ICMP3956</strain>
    </source>
</reference>
<dbReference type="InterPro" id="IPR023213">
    <property type="entry name" value="CAT-like_dom_sf"/>
</dbReference>
<dbReference type="InterPro" id="IPR000873">
    <property type="entry name" value="AMP-dep_synth/lig_dom"/>
</dbReference>
<dbReference type="Pfam" id="PF00975">
    <property type="entry name" value="Thioesterase"/>
    <property type="match status" value="2"/>
</dbReference>
<dbReference type="SMART" id="SM00824">
    <property type="entry name" value="PKS_TE"/>
    <property type="match status" value="1"/>
</dbReference>
<comment type="cofactor">
    <cofactor evidence="1">
        <name>pantetheine 4'-phosphate</name>
        <dbReference type="ChEBI" id="CHEBI:47942"/>
    </cofactor>
</comment>
<dbReference type="SUPFAM" id="SSF47336">
    <property type="entry name" value="ACP-like"/>
    <property type="match status" value="5"/>
</dbReference>
<dbReference type="Pfam" id="PF00501">
    <property type="entry name" value="AMP-binding"/>
    <property type="match status" value="5"/>
</dbReference>
<dbReference type="Proteomes" id="UP000050562">
    <property type="component" value="Unassembled WGS sequence"/>
</dbReference>
<dbReference type="PANTHER" id="PTHR45527">
    <property type="entry name" value="NONRIBOSOMAL PEPTIDE SYNTHETASE"/>
    <property type="match status" value="1"/>
</dbReference>
<evidence type="ECO:0000313" key="6">
    <source>
        <dbReference type="EMBL" id="KPY40042.1"/>
    </source>
</evidence>
<dbReference type="PATRIC" id="fig|251707.3.peg.3517"/>
<dbReference type="PANTHER" id="PTHR45527:SF1">
    <property type="entry name" value="FATTY ACID SYNTHASE"/>
    <property type="match status" value="1"/>
</dbReference>
<dbReference type="Gene3D" id="3.40.50.1820">
    <property type="entry name" value="alpha/beta hydrolase"/>
    <property type="match status" value="2"/>
</dbReference>
<dbReference type="Gene3D" id="3.30.300.30">
    <property type="match status" value="5"/>
</dbReference>
<dbReference type="InterPro" id="IPR045851">
    <property type="entry name" value="AMP-bd_C_sf"/>
</dbReference>
<dbReference type="InterPro" id="IPR006162">
    <property type="entry name" value="Ppantetheine_attach_site"/>
</dbReference>
<dbReference type="GO" id="GO:0003824">
    <property type="term" value="F:catalytic activity"/>
    <property type="evidence" value="ECO:0007669"/>
    <property type="project" value="InterPro"/>
</dbReference>
<accession>A0A0P9XVH2</accession>
<dbReference type="InterPro" id="IPR036736">
    <property type="entry name" value="ACP-like_sf"/>
</dbReference>
<dbReference type="SUPFAM" id="SSF56801">
    <property type="entry name" value="Acetyl-CoA synthetase-like"/>
    <property type="match status" value="5"/>
</dbReference>
<feature type="domain" description="Carrier" evidence="5">
    <location>
        <begin position="5256"/>
        <end position="5330"/>
    </location>
</feature>
<dbReference type="CDD" id="cd19544">
    <property type="entry name" value="E-C_NRPS"/>
    <property type="match status" value="3"/>
</dbReference>
<dbReference type="InterPro" id="IPR001031">
    <property type="entry name" value="Thioesterase"/>
</dbReference>
<dbReference type="InterPro" id="IPR029058">
    <property type="entry name" value="AB_hydrolase_fold"/>
</dbReference>
<dbReference type="GO" id="GO:0031177">
    <property type="term" value="F:phosphopantetheine binding"/>
    <property type="evidence" value="ECO:0007669"/>
    <property type="project" value="InterPro"/>
</dbReference>
<dbReference type="Pfam" id="PF00550">
    <property type="entry name" value="PP-binding"/>
    <property type="match status" value="5"/>
</dbReference>
<dbReference type="FunFam" id="3.40.50.980:FF:000001">
    <property type="entry name" value="Non-ribosomal peptide synthetase"/>
    <property type="match status" value="5"/>
</dbReference>
<evidence type="ECO:0000256" key="2">
    <source>
        <dbReference type="ARBA" id="ARBA00006432"/>
    </source>
</evidence>
<dbReference type="NCBIfam" id="NF003417">
    <property type="entry name" value="PRK04813.1"/>
    <property type="match status" value="5"/>
</dbReference>
<sequence>MSINELLATLKANDIHLTVKDGQLVVQGNRRALTDKGLLDSLREHKPALIERLEQGDALTTRRGTQTFPENAIPSGCTHITPDMLTLVVLDQPAIEQLVQAIPGGAANIQDLYPLAPLQQGILYHHVTATHGDPYVMQVEFAFADRERLDAFALALQTVIARHDILRTSVHWDGLDTPVQVVWRHAELVVDTLPSTAGILLDLGQAPLIRLICNPYTDDGVKATLVFHHIAMDHSALEVVRHEIQACLSGQAEALGTPVPFRNYVAQALLGVSEAEHEAFFRDMLADLDEPTLAYDLQDLSGEGGDIGEFTLALDPLLCQRLRNQARTLGVSVASMFHLGWARVLAGLTGRQRVVFGTVLMGRLLGAEATERALGIFINTLPLRLDLGDQDLRTAIRTTHQRLTRLMRHEHAPLALAQRCSGVAAPTPLFNALLNYRHSAPAEAGSETWQGIQVLHAQERSNYPLVVSVDDLGEAFSLTAQTSPQIDPQRICAYLQRAMEHLLEALDQPPLTSAEQLDMLPLEERTHLLQHFNPQPSDFAGSLTLQQRIEQHAPESVAAQVGEQSLNYGELNLRANALAHHLISLGVRVDDRVAVMARRGLDTLVAMLAVLKAGAGYVPVDPSHPDERIAYLLSDSAPKVVLTQQALLARVPELAAPVIAFDQPIWPERLDNPQVAGLTSANLAYVIYTSGSTGQPKGVMVEHRTLNNLIDWHCQAFDLQAGSHTASVAGFGFDAMAWEVWPALCAGATLHLPPAEVGNEQLDALLDWWIAQPLQVAFLPTPVAEYAFSRDLRHPTLRTLLIGGDRLRQFHRDPGFAVINNYGPTEATVVATSGRLLPDGSLDIGKPIANTRVYLLDERQQLVPLGVAGELYVAGDSVARGYLNRPEMTAQRFLRDPFHNNAEARMYRTGDLARWNANGTLEYLGRNDDQVKIRGVRIELGEIEAQLSQLPGIEEALVVAREDEPGQPRLVGYFTEQANVTTLNVGELRTALLAVLPGYMVPSALVRLDAWPLTANGKVDRRALPVPDRDALNTGEYQAPQGELEIALAAIWSELLQVERVGRHDRFFELGGHSLLAMRMVSQVRQRLSLELALGDLFADSALAAVARCLGSTGRSELPAIQVIRHEGPVPLSFAQQRLWFLAQMEDANSAYNIPLGLQLTGQLDTRALKRALERIVVRHDSLRSRFIQQEGEARVEAAAASVVPDLLWQDLRGQDEQALQRVVREEAAQPFDLLDDLPIRGRLLCLAEDRHVLLLTLHHIVADGWSLGVFTRELTALYRAFSQGLDDPLPPLALQYADYTLWQRDWLDGERMSHQSDYWHQALSGAPALLTLPTDRPRPARQDYSGASVAVRLDPRLCDDLKTFSQLHAVTPFMLFMGAWAVLLARLSGQSEVVIGMPVANRRRSEVEELIGLFVNTLAVRIDTSGEPDVSTLLARIKSQVIQAQEHQDLPFEQVVERLRPPRSLAHSPLFQASLAWDGSQGLGLQLGDLHLQPLSEQPTFAKFDLTLSMGETDEGFGGVVDYATALFDESTVVRYVGYLEQLLWTMVGNAHAVPARAGLLGPQERRRLLVEFNASEQDFQLDRPLQALFEAQVARTPDAVALESAGVCLSYRQLNEAANRLAHHLIGQGVQTESRVAVCLQRGPQLVVGLLAVLKAGGAYVPLDPGYPMDRLAHMLGDSEAVALLVDGTTQARFADRPLPQVNLDSCTWNAQSPENPVVQGLGAGHLAYVIYTSGSTGAPKGVMVEHRGLCNLVQWSSQLCPPVPNGALLHKTPVSFDASVWELFWPLCAGMRLVLARPDGQRDPAYLVQEIQDRQVSVVQFVPALLQQFVDLDESARCVSLTDIVCGGGELTAAMAAQVRLRLPQVRLHNVYGPTEATVDCSVWTLEPHEPVPETALPIGRAISNTRLYVLDDYDQPVPQGVVGQLHIGGAGVTRGYLNLPDMQAERFIDSPFVPGDRLYRSGDLVRQRVDGQLEFLGRNDFQVKLHGLRIELGEIEARLGAHPALREVAVLLHGERLVAWFSCREGHSAPGIEALRAHVLAQLPDYMVPTAYVALSALPLSLNGKLDRAALPEPDASAVLSRHYEAPLCETEALLAELWAELLNVARVGRQDHFFELGGHSLLAVTLIARMRKLGMSADIRVLFAQPTLAALASAVGTDNALQIPANRIDADCRYITPDLLPLVQLDQEAIDRIVAHVPGGAANVQDIYPVGPLQAGILYHHLAAGDSDPYLLQPRFTFADATRLDGFCGALQQVIERHDILRTALFWEGLQAPVQVVWRKATLRVDAVELQDLDDAPRMDLTQAPLLHLAHAHDPATGLIAAALRFHHVVMDHVALDVLGQELQSILLGDHAQLAEPVPYRNYIAQVLQGPDDAAHEAFFREQLGDIDEPTLPYGLAFAAQEDIPHEARLVLDDALCHKVRDQSRLLGVSAASLMHLAWAQVLGHLSGRESVVFGTVLLGRLHGTEGVERALGVFINTLPLRIELGSQSVRDAVLDTHRRLTGLLTHEHAQLALAQRCSALPAGAPLFNTLLNYRHSAAHKAADDATVQAWQGIEVLNAEERSNYPLTLSVDDLGEGFSFTAQATPGIEPQRICDYLHEALTHVILALEQQPDTDMTQLAILPAAERQELLSVFNDTRRDYPREQPVHRLFEQRAARHPDRVATEHGQRSMTYGELNAQANRLAHYLIEQGIAPDDHVAIVLPRSLELLIGQLAVSKCAATFVPLDVNAPAERQSYMLDDCQAVCVLTRSTAAINAATRRIDLDSLDLNGQPSHDPALAQGSDTAAYVMYTSGSTGAPKGVRVPHRGITRLVLNNGYADFNEHDRIAFASNPAFDASTMEVWGALLNGGQLCVVDHETLVDPVRFSALLIDARISVLFITTALFNQYVQQIPQALQGLRLLLSGGERADPASYRALLSQAQGLRLFNVYGPTETTTFATTCEVRAVSEGDESVPIGRPIGNTSIYVLDAHQRLAPKGVTGELYIGGDGVALGYLNRPELSVEKFLVDPFSDEPGAMMYRTGDLGRWMEDGQLECLGRNDDQVKIRGFRIELGEIVSCLHQLPGIGETVVLAREDEPGNVRLVAYYTSHEENTLLAPEQMRAHLQANLPDYMVPTAFIELKALPLTANGKLDRRALPKPERSALFGVSYEAPEGEFEVALAEIWAEVLQVERVGRHDHFFDLGGHSLLAMRMVSQVRQQLGVELPLGELFALGELAAVAAALSGVARSELPSILPVKRDQPMPLSFAQQRLWFLAQMDGGNEAYNIPMALSLEGALDVTALTRALARIVERHETLRSRFVASGDSAQVLFVPTPADARLLVEDIRHAPLSLDACLRAEAVALFDLAHGPLIRAHLLQVADERHVLLLTVHHIVADGWSMGVLTQELLALYPAFCQEQPDPLPPLAIQYADYAVWQRRWLTGERLQHQAAYWRQVLEGAPTLLTLPTDRPRPAQQDFAGASLALQLDTRLAADLRKLAQRQGVTLYMALMAAWATTLTRLSGQAEVVIGSPVAGRGRTELEDLVGLFVNTLAVRIDTSGSPSGEALLAQVKARVLEAQDHQDLPFEQVVEVVRPTRSLAHAPLFQTTLNWMPGKHVAVPLGGLVVAPVEQVSQVSKFDLSLNLSEQGETLVGSLDYATALFDKATAQRYLNYFVQILETLATHEHTRLDRVALVGEQERRYLLETLNATAVAVDNEQTVHAIIEARAASAPESVAAQVGERRLNYGELNLRANALAHHLISLGVRADDRVAVMARRGLDTLVAMLAVLKSGAGYVPVDPSHPDERIAYLLSDSAPKVVLTQQAVLARVPELAAPVIAFDQPTWPERLDNPLVAGLTSANLAYVIYTSGSTGQPKGVMVEHRTLNNLIDWHCQAFDLQAGSHTASVAGFGFDAMAWEVWPALCAGATLHLPPADVGNEQLDALLDWWIAQPLQVAFLPTPVAEYAFSRDLRHPTLRTLLIGGDRLRQFHRDPGFAVINNYGPTEATVVATSGRLLPDGSLDIGKPIANTRVYLLDERQQLVPLGVAGELYVAGDSVARGYLNRPEMTAERFLRDPFHNNPEARMYRTGDLARWNADGTLEYLGRNDDQVKIRGVRIELGEIEAQLTQLPGIEEALVLAREDEPGQPRLAAYFIERDGSLSTPVSELRAALLAVLPGYMVPGAFVRLDAWPLTANGKVDRRALPVPDRESLPGRDYEAPQGAVETAVAEIWSSLLHVERVGRHDHFFELGGHSLLAVNLIAQMRRQGLDADIRTLFAQPTLAALAAAIGNSQQTQVPANLIEPGCLRITPDLLPLVALEQADIDLIVASVPGGVANVQDIYPLGPLQAGIFYHHLSAGGDDPYQLQARFALADRSRLDAFCIALQQVIARNDVLRTSLCWEGLETPVQVVWRKATLSVIEVALEDLADAEPLGLERAPLLRLVHAADPANGRIVAVLLFHHLIMDHMALELLSHELQAILLDQEAQLPAPVPYRNYIAQTLQGQGDQGHELFFREQLGDLDEPTLPYGQGWLPGAEVPGEARQPMTADLSRKVRDQARVLGVSAASLMHLAWAQVLGQLSGRDKVVFGTVLLGRLQGGEGVERTLGVFINTLPLRIDLAGQSAQEAVLQAHRRLSGLLTHEHAPLALAQRCSALPAGAPLFSALLNYRHSAAPQTADAPTSDAWQGIELLEADERSNYPLTLSVDDLGEGFDLTALTSSGIDARRVCAYMVCAVEALVQTLAQAPRSGLHTINLLPAAERIELLDGFNARRSEPDSELTLHQRIERHAANAPDAVAAQVGDQRLSYGELNRRANALAHHLIGLGVRPDDRVAVMACRGLDTLVGLLAVLKAGAGYVPVDPGHPDERVGYLLQDSAPVAVLTQSDLLERLPPLAVPVVALDRADWPMREDNPQVVHLTVDHLAYVIYTSGSTGLPKGVMVEHRTLNNLVDWHCQAFDLHAASHTASVAGFGFDAMAWEVWPALCAGATLHVPPAGIGNEQLDALLDWWIAQPLQVAFLPTPVAEYAFSRELRHPTLRTLLIGGDRLRQFPRDPGFAVINNYGPTETTVVASSGEMSPGGVLHIGKPVSHARLYVLDARCQPVPLGVPGELYIGGDGVARGYLNRPDMTAERFLDDPFSDQPKARMYRSGDLVRWLADGTLEYLGRNDDQVKIRGVRIELGEIEQQLASYPGIGEAVVVARQLEEGGLRLVAYYTCLDAQLDATMLRTHLTGRLPEYMVPAAYVALEALPLTQNGKVDRKALPVPSLDALATATYQAPETPMEQRLAELWAEVLEVERVGRHDSFFELGGHSLLAIRLVSLMQKSGLSLSLAELFQHPSIAALAGLLEQRPDGTADTPDVITVREGSNGTPLFLIHDFTGLDAYFPVLGQHLDGDFAIYGLPGIGLEQPQLNTLEGLAAGLVERIRGVQPHGPYRLAGWSFGGVLAYEVATQLLGMDETVSFVGLLDSYAPRLSDQGKARWEGPQLLERELLAHCAAYWQAQGKAGVTPLMRLVSLQEQTDMPAFESLLQLCRDEQLLYPELAEAGDLQLRHYLERELAHGHALAHYRLEPMSLPVHLFRAEQLQNAPSDAASGQDSSHGWADVLPAGQLHCVSVPGDHMSMMQTPHVQVLGQALGKALAAQAGAVQPSQVYKSLLAIQSGQNARAPLFCVPGAGDSVTSLIGLAEALGPDWPIYGFQARGLEGRYVPHSRVEAAARSYVREIESLYPQGPLHLVGHSFGGWVAHAMAGKLQAQGREVLSLTLIDSEAPGNTTTCGKPYTATAAVQRLINALQLSSGKDLGLDTQAFADADDAAQSVQLREAMVRVGLLSSRIAPQALNGIVRTFSSALRTLYRPETGYAGPASLVLLTDPALDAAANRVEQSDMTQGWQQVVPQLTLWNGPGDHFSILKTPDVYSLAAWWYDRQPVSVRETLS</sequence>
<feature type="domain" description="Carrier" evidence="5">
    <location>
        <begin position="1039"/>
        <end position="1114"/>
    </location>
</feature>
<dbReference type="PROSITE" id="PS00455">
    <property type="entry name" value="AMP_BINDING"/>
    <property type="match status" value="5"/>
</dbReference>
<evidence type="ECO:0000313" key="7">
    <source>
        <dbReference type="Proteomes" id="UP000050562"/>
    </source>
</evidence>
<evidence type="ECO:0000256" key="3">
    <source>
        <dbReference type="ARBA" id="ARBA00022450"/>
    </source>
</evidence>
<evidence type="ECO:0000256" key="1">
    <source>
        <dbReference type="ARBA" id="ARBA00001957"/>
    </source>
</evidence>
<dbReference type="SUPFAM" id="SSF52777">
    <property type="entry name" value="CoA-dependent acyltransferases"/>
    <property type="match status" value="10"/>
</dbReference>
<dbReference type="FunFam" id="3.30.300.30:FF:000015">
    <property type="entry name" value="Nonribosomal peptide synthase SidD"/>
    <property type="match status" value="1"/>
</dbReference>
<dbReference type="Gene3D" id="1.10.1200.10">
    <property type="entry name" value="ACP-like"/>
    <property type="match status" value="5"/>
</dbReference>
<dbReference type="Gene3D" id="3.30.559.30">
    <property type="entry name" value="Nonribosomal peptide synthetase, condensation domain"/>
    <property type="match status" value="5"/>
</dbReference>
<keyword evidence="4" id="KW-0597">Phosphoprotein</keyword>
<dbReference type="SMART" id="SM00823">
    <property type="entry name" value="PKS_PP"/>
    <property type="match status" value="5"/>
</dbReference>